<evidence type="ECO:0000256" key="3">
    <source>
        <dbReference type="ARBA" id="ARBA00022729"/>
    </source>
</evidence>
<keyword evidence="8" id="KW-1185">Reference proteome</keyword>
<keyword evidence="3 5" id="KW-0732">Signal</keyword>
<dbReference type="InterPro" id="IPR018313">
    <property type="entry name" value="SBP_3_CS"/>
</dbReference>
<feature type="signal peptide" evidence="5">
    <location>
        <begin position="1"/>
        <end position="24"/>
    </location>
</feature>
<dbReference type="STRING" id="1612624.ADU59_16235"/>
<comment type="caution">
    <text evidence="7">The sequence shown here is derived from an EMBL/GenBank/DDBJ whole genome shotgun (WGS) entry which is preliminary data.</text>
</comment>
<dbReference type="Pfam" id="PF00497">
    <property type="entry name" value="SBP_bac_3"/>
    <property type="match status" value="1"/>
</dbReference>
<dbReference type="CDD" id="cd13711">
    <property type="entry name" value="PBP2_Ngo0372_TcyA"/>
    <property type="match status" value="1"/>
</dbReference>
<name>A0A1C7NZT8_9HYPH</name>
<dbReference type="PANTHER" id="PTHR35936:SF34">
    <property type="entry name" value="ABC TRANSPORTER EXTRACELLULAR-BINDING PROTEIN YCKB-RELATED"/>
    <property type="match status" value="1"/>
</dbReference>
<protein>
    <submittedName>
        <fullName evidence="7">Amino acid ABC transporter substrate-binding protein</fullName>
    </submittedName>
</protein>
<proteinExistence type="inferred from homology"/>
<evidence type="ECO:0000256" key="5">
    <source>
        <dbReference type="SAM" id="SignalP"/>
    </source>
</evidence>
<evidence type="ECO:0000313" key="8">
    <source>
        <dbReference type="Proteomes" id="UP000093111"/>
    </source>
</evidence>
<dbReference type="Proteomes" id="UP000093111">
    <property type="component" value="Unassembled WGS sequence"/>
</dbReference>
<dbReference type="AlphaFoldDB" id="A0A1C7NZT8"/>
<dbReference type="GO" id="GO:0042597">
    <property type="term" value="C:periplasmic space"/>
    <property type="evidence" value="ECO:0007669"/>
    <property type="project" value="UniProtKB-SubCell"/>
</dbReference>
<comment type="subcellular location">
    <subcellularLocation>
        <location evidence="1">Periplasm</location>
    </subcellularLocation>
</comment>
<dbReference type="PATRIC" id="fig|1612624.7.peg.5174"/>
<dbReference type="RefSeq" id="WP_068955200.1">
    <property type="nucleotide sequence ID" value="NZ_LGLV01000010.1"/>
</dbReference>
<reference evidence="7 8" key="1">
    <citation type="journal article" date="2016" name="Syst. Appl. Microbiol.">
        <title>Pararhizobium polonicum sp. nov. isolated from tumors on stone fruit rootstocks.</title>
        <authorList>
            <person name="Pulawska J."/>
            <person name="Kuzmanovic N."/>
            <person name="Willems A."/>
            <person name="Pothier J.F."/>
        </authorList>
    </citation>
    <scope>NUCLEOTIDE SEQUENCE [LARGE SCALE GENOMIC DNA]</scope>
    <source>
        <strain evidence="7 8">F5.1</strain>
    </source>
</reference>
<dbReference type="SUPFAM" id="SSF53850">
    <property type="entry name" value="Periplasmic binding protein-like II"/>
    <property type="match status" value="1"/>
</dbReference>
<sequence length="258" mass="27385">MKWVPTLLAAAAFAQLVSLSPALAGENLAAVKSAGALKIGTEGTYAPFTYHDESGKLVGFDVEIGEAVASKLGVKAEFLEGKWDGLIAGLDANRYDAVINQVGITEARKQKYDFSEPYIASKAVLIVKTDNADIKDFPDLKGKKSAQSLTSNFGKLAEASGAELVGTDGFDQSIQLVLTGRADATINDSLSFLDFKKKKPDAPVKIAAEQANADYSGIIVRKGEPELLEAINKALTEIKADGTYDAISQKYFGADVSK</sequence>
<evidence type="ECO:0000259" key="6">
    <source>
        <dbReference type="SMART" id="SM00062"/>
    </source>
</evidence>
<accession>A0A1C7NZT8</accession>
<evidence type="ECO:0000256" key="1">
    <source>
        <dbReference type="ARBA" id="ARBA00004418"/>
    </source>
</evidence>
<comment type="similarity">
    <text evidence="2 4">Belongs to the bacterial solute-binding protein 3 family.</text>
</comment>
<evidence type="ECO:0000256" key="4">
    <source>
        <dbReference type="RuleBase" id="RU003744"/>
    </source>
</evidence>
<gene>
    <name evidence="7" type="ORF">ADU59_16235</name>
</gene>
<dbReference type="Gene3D" id="3.40.190.10">
    <property type="entry name" value="Periplasmic binding protein-like II"/>
    <property type="match status" value="2"/>
</dbReference>
<dbReference type="InterPro" id="IPR001638">
    <property type="entry name" value="Solute-binding_3/MltF_N"/>
</dbReference>
<evidence type="ECO:0000256" key="2">
    <source>
        <dbReference type="ARBA" id="ARBA00010333"/>
    </source>
</evidence>
<dbReference type="SMART" id="SM00062">
    <property type="entry name" value="PBPb"/>
    <property type="match status" value="1"/>
</dbReference>
<organism evidence="7 8">
    <name type="scientific">Pararhizobium polonicum</name>
    <dbReference type="NCBI Taxonomy" id="1612624"/>
    <lineage>
        <taxon>Bacteria</taxon>
        <taxon>Pseudomonadati</taxon>
        <taxon>Pseudomonadota</taxon>
        <taxon>Alphaproteobacteria</taxon>
        <taxon>Hyphomicrobiales</taxon>
        <taxon>Rhizobiaceae</taxon>
        <taxon>Rhizobium/Agrobacterium group</taxon>
        <taxon>Pararhizobium</taxon>
    </lineage>
</organism>
<dbReference type="OrthoDB" id="9807134at2"/>
<dbReference type="EMBL" id="LGLV01000010">
    <property type="protein sequence ID" value="OBZ94448.1"/>
    <property type="molecule type" value="Genomic_DNA"/>
</dbReference>
<feature type="chain" id="PRO_5008890081" evidence="5">
    <location>
        <begin position="25"/>
        <end position="258"/>
    </location>
</feature>
<feature type="domain" description="Solute-binding protein family 3/N-terminal" evidence="6">
    <location>
        <begin position="36"/>
        <end position="255"/>
    </location>
</feature>
<evidence type="ECO:0000313" key="7">
    <source>
        <dbReference type="EMBL" id="OBZ94448.1"/>
    </source>
</evidence>
<dbReference type="PANTHER" id="PTHR35936">
    <property type="entry name" value="MEMBRANE-BOUND LYTIC MUREIN TRANSGLYCOSYLASE F"/>
    <property type="match status" value="1"/>
</dbReference>
<dbReference type="PROSITE" id="PS01039">
    <property type="entry name" value="SBP_BACTERIAL_3"/>
    <property type="match status" value="1"/>
</dbReference>